<organism evidence="1 2">
    <name type="scientific">Paenarthrobacter nitroguajacolicus</name>
    <name type="common">Arthrobacter nitroguajacolicus</name>
    <dbReference type="NCBI Taxonomy" id="211146"/>
    <lineage>
        <taxon>Bacteria</taxon>
        <taxon>Bacillati</taxon>
        <taxon>Actinomycetota</taxon>
        <taxon>Actinomycetes</taxon>
        <taxon>Micrococcales</taxon>
        <taxon>Micrococcaceae</taxon>
        <taxon>Paenarthrobacter</taxon>
    </lineage>
</organism>
<comment type="caution">
    <text evidence="1">The sequence shown here is derived from an EMBL/GenBank/DDBJ whole genome shotgun (WGS) entry which is preliminary data.</text>
</comment>
<dbReference type="Proteomes" id="UP000316500">
    <property type="component" value="Unassembled WGS sequence"/>
</dbReference>
<protein>
    <submittedName>
        <fullName evidence="1">Uncharacterized protein</fullName>
    </submittedName>
</protein>
<sequence length="105" mass="11277">MTARDDSVAILHGSADNSLRWVWLSKKSGSITIARVDHTGFFFREFGAPSGTDIAAALPRLWSYQLAGVNLSGHATHHLAPPSMQSIEPIPVAAVVDVCTTQAMF</sequence>
<evidence type="ECO:0000313" key="1">
    <source>
        <dbReference type="EMBL" id="TVU61599.1"/>
    </source>
</evidence>
<dbReference type="AlphaFoldDB" id="A0A558GXL9"/>
<name>A0A558GXL9_PAENT</name>
<gene>
    <name evidence="1" type="ORF">FQP90_13745</name>
</gene>
<dbReference type="RefSeq" id="WP_144651405.1">
    <property type="nucleotide sequence ID" value="NZ_VNFK01000010.1"/>
</dbReference>
<dbReference type="EMBL" id="VNFK01000010">
    <property type="protein sequence ID" value="TVU61599.1"/>
    <property type="molecule type" value="Genomic_DNA"/>
</dbReference>
<reference evidence="1 2" key="1">
    <citation type="submission" date="2019-07" db="EMBL/GenBank/DDBJ databases">
        <title>Diversity of Bacteria from Kongsfjorden, Arctic.</title>
        <authorList>
            <person name="Yu Y."/>
        </authorList>
    </citation>
    <scope>NUCLEOTIDE SEQUENCE [LARGE SCALE GENOMIC DNA]</scope>
    <source>
        <strain evidence="1 2">SM1928</strain>
    </source>
</reference>
<proteinExistence type="predicted"/>
<accession>A0A558GXL9</accession>
<dbReference type="OrthoDB" id="9855292at2"/>
<evidence type="ECO:0000313" key="2">
    <source>
        <dbReference type="Proteomes" id="UP000316500"/>
    </source>
</evidence>